<feature type="domain" description="Peptidase S1" evidence="8">
    <location>
        <begin position="373"/>
        <end position="609"/>
    </location>
</feature>
<dbReference type="FunFam" id="2.40.10.10:FF:000028">
    <property type="entry name" value="Serine protease easter"/>
    <property type="match status" value="1"/>
</dbReference>
<organism evidence="9 10">
    <name type="scientific">Heterorhabditis bacteriophora</name>
    <name type="common">Entomopathogenic nematode worm</name>
    <dbReference type="NCBI Taxonomy" id="37862"/>
    <lineage>
        <taxon>Eukaryota</taxon>
        <taxon>Metazoa</taxon>
        <taxon>Ecdysozoa</taxon>
        <taxon>Nematoda</taxon>
        <taxon>Chromadorea</taxon>
        <taxon>Rhabditida</taxon>
        <taxon>Rhabditina</taxon>
        <taxon>Rhabditomorpha</taxon>
        <taxon>Strongyloidea</taxon>
        <taxon>Heterorhabditidae</taxon>
        <taxon>Heterorhabditis</taxon>
    </lineage>
</organism>
<keyword evidence="3" id="KW-0325">Glycoprotein</keyword>
<dbReference type="InterPro" id="IPR043504">
    <property type="entry name" value="Peptidase_S1_PA_chymotrypsin"/>
</dbReference>
<keyword evidence="2" id="KW-1015">Disulfide bond</keyword>
<comment type="similarity">
    <text evidence="4">Belongs to the peptidase S1 family. CLIP subfamily.</text>
</comment>
<evidence type="ECO:0000256" key="3">
    <source>
        <dbReference type="ARBA" id="ARBA00023180"/>
    </source>
</evidence>
<feature type="compositionally biased region" description="Basic and acidic residues" evidence="7">
    <location>
        <begin position="242"/>
        <end position="262"/>
    </location>
</feature>
<dbReference type="AlphaFoldDB" id="A0A1I7XTW3"/>
<dbReference type="PRINTS" id="PR00722">
    <property type="entry name" value="CHYMOTRYPSIN"/>
</dbReference>
<feature type="compositionally biased region" description="Polar residues" evidence="7">
    <location>
        <begin position="72"/>
        <end position="87"/>
    </location>
</feature>
<feature type="region of interest" description="Disordered" evidence="7">
    <location>
        <begin position="239"/>
        <end position="262"/>
    </location>
</feature>
<protein>
    <submittedName>
        <fullName evidence="10">Peptidase S1 domain-containing protein</fullName>
    </submittedName>
</protein>
<dbReference type="PROSITE" id="PS00134">
    <property type="entry name" value="TRYPSIN_HIS"/>
    <property type="match status" value="1"/>
</dbReference>
<dbReference type="PANTHER" id="PTHR24252">
    <property type="entry name" value="ACROSIN-RELATED"/>
    <property type="match status" value="1"/>
</dbReference>
<dbReference type="WBParaSite" id="Hba_21260">
    <property type="protein sequence ID" value="Hba_21260"/>
    <property type="gene ID" value="Hba_21260"/>
</dbReference>
<evidence type="ECO:0000313" key="10">
    <source>
        <dbReference type="WBParaSite" id="Hba_21260"/>
    </source>
</evidence>
<keyword evidence="1" id="KW-0732">Signal</keyword>
<evidence type="ECO:0000256" key="1">
    <source>
        <dbReference type="ARBA" id="ARBA00022729"/>
    </source>
</evidence>
<keyword evidence="5" id="KW-0645">Protease</keyword>
<dbReference type="Proteomes" id="UP000095283">
    <property type="component" value="Unplaced"/>
</dbReference>
<feature type="compositionally biased region" description="Polar residues" evidence="7">
    <location>
        <begin position="1"/>
        <end position="11"/>
    </location>
</feature>
<proteinExistence type="inferred from homology"/>
<keyword evidence="5" id="KW-0378">Hydrolase</keyword>
<dbReference type="InterPro" id="IPR001314">
    <property type="entry name" value="Peptidase_S1A"/>
</dbReference>
<evidence type="ECO:0000256" key="2">
    <source>
        <dbReference type="ARBA" id="ARBA00023157"/>
    </source>
</evidence>
<sequence>MEDVPSNATPKESQDKGSDDDFLAKLNEMRRRSLVMSKDVRENQIGRKPSQIKEETEDESNTIFRNERDVTSVITKPSSRPSTSGSVAHTFRISPDKETRGKGAGQMEILRKRSQSMERVSLKPSKQPLTSSLLTNGKGTHDKWLKRKIEEEREKRRKKKEMEEAKIKIENEKREQSKKLFERWKADRDEKERILMRERRAKEKAKLTIEEDKRKNKQMESEKNFNIWVRKRSESISTRVQKSKEVGEKRKEQTDKERKEKLSEAQKAFEAWKIQKLNIENKIKKEIEEKKSIEMEKRKAEKEYKELLAQQAYTTWLELKTPFLGSPTTCDIRTSDTTTTCNITEKHSKHEVKSIARFQDNYRQNKENIRSHIIGGNNAYLGSWPWQALIKYQDYTNGKSFFCGGTLISSSYVLTAAHCTVTMNISGGTTVFLGTVDSSKHEIKSSVVEKVVHPDYSANRYLNPSELNDIAILRLAISVKYTDFIQPICLPVKNYTIPTAYAYVIGFGSTNSKPLFFKDYREKWEELEDYGGGFTIDDSQICAGALGHGSAQGDSGGPLLVQGENGLWYQIGITSFGVNYGKGYYDQGLAPGIYTRITSFCDFITKATHSEFCLQEAHSLVLRLYGRPHVVAMEEQCLNHAVQ</sequence>
<dbReference type="Gene3D" id="2.40.10.10">
    <property type="entry name" value="Trypsin-like serine proteases"/>
    <property type="match status" value="1"/>
</dbReference>
<name>A0A1I7XTW3_HETBA</name>
<accession>A0A1I7XTW3</accession>
<dbReference type="PROSITE" id="PS00135">
    <property type="entry name" value="TRYPSIN_SER"/>
    <property type="match status" value="1"/>
</dbReference>
<dbReference type="Pfam" id="PF00089">
    <property type="entry name" value="Trypsin"/>
    <property type="match status" value="1"/>
</dbReference>
<evidence type="ECO:0000256" key="4">
    <source>
        <dbReference type="ARBA" id="ARBA00024195"/>
    </source>
</evidence>
<feature type="region of interest" description="Disordered" evidence="7">
    <location>
        <begin position="1"/>
        <end position="172"/>
    </location>
</feature>
<dbReference type="SUPFAM" id="SSF50494">
    <property type="entry name" value="Trypsin-like serine proteases"/>
    <property type="match status" value="1"/>
</dbReference>
<evidence type="ECO:0000313" key="9">
    <source>
        <dbReference type="Proteomes" id="UP000095283"/>
    </source>
</evidence>
<evidence type="ECO:0000256" key="7">
    <source>
        <dbReference type="SAM" id="MobiDB-lite"/>
    </source>
</evidence>
<feature type="compositionally biased region" description="Basic and acidic residues" evidence="7">
    <location>
        <begin position="139"/>
        <end position="172"/>
    </location>
</feature>
<dbReference type="PROSITE" id="PS50240">
    <property type="entry name" value="TRYPSIN_DOM"/>
    <property type="match status" value="1"/>
</dbReference>
<dbReference type="InterPro" id="IPR018114">
    <property type="entry name" value="TRYPSIN_HIS"/>
</dbReference>
<feature type="coiled-coil region" evidence="6">
    <location>
        <begin position="262"/>
        <end position="310"/>
    </location>
</feature>
<dbReference type="GO" id="GO:0004252">
    <property type="term" value="F:serine-type endopeptidase activity"/>
    <property type="evidence" value="ECO:0007669"/>
    <property type="project" value="InterPro"/>
</dbReference>
<dbReference type="GO" id="GO:0006508">
    <property type="term" value="P:proteolysis"/>
    <property type="evidence" value="ECO:0007669"/>
    <property type="project" value="UniProtKB-KW"/>
</dbReference>
<dbReference type="InterPro" id="IPR009003">
    <property type="entry name" value="Peptidase_S1_PA"/>
</dbReference>
<dbReference type="SMART" id="SM00020">
    <property type="entry name" value="Tryp_SPc"/>
    <property type="match status" value="1"/>
</dbReference>
<dbReference type="InterPro" id="IPR001254">
    <property type="entry name" value="Trypsin_dom"/>
</dbReference>
<keyword evidence="6" id="KW-0175">Coiled coil</keyword>
<dbReference type="InterPro" id="IPR033116">
    <property type="entry name" value="TRYPSIN_SER"/>
</dbReference>
<feature type="compositionally biased region" description="Polar residues" evidence="7">
    <location>
        <begin position="127"/>
        <end position="138"/>
    </location>
</feature>
<reference evidence="10" key="1">
    <citation type="submission" date="2016-11" db="UniProtKB">
        <authorList>
            <consortium name="WormBaseParasite"/>
        </authorList>
    </citation>
    <scope>IDENTIFICATION</scope>
</reference>
<evidence type="ECO:0000256" key="5">
    <source>
        <dbReference type="RuleBase" id="RU363034"/>
    </source>
</evidence>
<dbReference type="CDD" id="cd00190">
    <property type="entry name" value="Tryp_SPc"/>
    <property type="match status" value="1"/>
</dbReference>
<feature type="compositionally biased region" description="Basic and acidic residues" evidence="7">
    <location>
        <begin position="12"/>
        <end position="31"/>
    </location>
</feature>
<keyword evidence="5" id="KW-0720">Serine protease</keyword>
<keyword evidence="9" id="KW-1185">Reference proteome</keyword>
<dbReference type="PANTHER" id="PTHR24252:SF7">
    <property type="entry name" value="HYALIN"/>
    <property type="match status" value="1"/>
</dbReference>
<evidence type="ECO:0000259" key="8">
    <source>
        <dbReference type="PROSITE" id="PS50240"/>
    </source>
</evidence>
<evidence type="ECO:0000256" key="6">
    <source>
        <dbReference type="SAM" id="Coils"/>
    </source>
</evidence>